<dbReference type="NCBIfam" id="TIGR03793">
    <property type="entry name" value="leader_NHLP"/>
    <property type="match status" value="1"/>
</dbReference>
<reference evidence="4" key="1">
    <citation type="submission" date="2011-06" db="EMBL/GenBank/DDBJ databases">
        <authorList>
            <consortium name="US DOE Joint Genome Institute (JGI-PGF)"/>
            <person name="Lucas S."/>
            <person name="Han J."/>
            <person name="Lapidus A."/>
            <person name="Cheng J.-F."/>
            <person name="Goodwin L."/>
            <person name="Pitluck S."/>
            <person name="Peters L."/>
            <person name="Land M.L."/>
            <person name="Hauser L."/>
            <person name="Vogl K."/>
            <person name="Liu Z."/>
            <person name="Overmann J."/>
            <person name="Frigaard N.-U."/>
            <person name="Bryant D.A."/>
            <person name="Woyke T.J."/>
        </authorList>
    </citation>
    <scope>NUCLEOTIDE SEQUENCE [LARGE SCALE GENOMIC DNA]</scope>
    <source>
        <strain evidence="4">970</strain>
    </source>
</reference>
<dbReference type="AlphaFoldDB" id="H8Z2N9"/>
<dbReference type="InterPro" id="IPR036648">
    <property type="entry name" value="CN_Hdrase_a/SCN_Hdrase_g_sf"/>
</dbReference>
<dbReference type="EMBL" id="JH603169">
    <property type="protein sequence ID" value="EIC22732.1"/>
    <property type="molecule type" value="Genomic_DNA"/>
</dbReference>
<protein>
    <submittedName>
        <fullName evidence="3">TOMM propeptide domain protein</fullName>
    </submittedName>
</protein>
<keyword evidence="4" id="KW-1185">Reference proteome</keyword>
<gene>
    <name evidence="3" type="ORF">Thi970DRAFT_03013</name>
</gene>
<reference evidence="3 4" key="2">
    <citation type="submission" date="2011-11" db="EMBL/GenBank/DDBJ databases">
        <authorList>
            <consortium name="US DOE Joint Genome Institute"/>
            <person name="Lucas S."/>
            <person name="Han J."/>
            <person name="Lapidus A."/>
            <person name="Cheng J.-F."/>
            <person name="Goodwin L."/>
            <person name="Pitluck S."/>
            <person name="Peters L."/>
            <person name="Ovchinnikova G."/>
            <person name="Zhang X."/>
            <person name="Detter J.C."/>
            <person name="Han C."/>
            <person name="Tapia R."/>
            <person name="Land M."/>
            <person name="Hauser L."/>
            <person name="Kyrpides N."/>
            <person name="Ivanova N."/>
            <person name="Pagani I."/>
            <person name="Vogl K."/>
            <person name="Liu Z."/>
            <person name="Overmann J."/>
            <person name="Frigaard N.-U."/>
            <person name="Bryant D."/>
            <person name="Woyke T."/>
        </authorList>
    </citation>
    <scope>NUCLEOTIDE SEQUENCE [LARGE SCALE GENOMIC DNA]</scope>
    <source>
        <strain evidence="3 4">970</strain>
    </source>
</reference>
<dbReference type="InterPro" id="IPR022513">
    <property type="entry name" value="TOMM_pelo"/>
</dbReference>
<dbReference type="Gene3D" id="3.90.330.10">
    <property type="entry name" value="Nitrile hydratase alpha /Thiocyanate hydrolase gamma"/>
    <property type="match status" value="1"/>
</dbReference>
<dbReference type="GO" id="GO:0003824">
    <property type="term" value="F:catalytic activity"/>
    <property type="evidence" value="ECO:0007669"/>
    <property type="project" value="InterPro"/>
</dbReference>
<dbReference type="RefSeq" id="WP_009149739.1">
    <property type="nucleotide sequence ID" value="NZ_CP121471.1"/>
</dbReference>
<dbReference type="OrthoDB" id="9155093at2"/>
<dbReference type="eggNOG" id="ENOG50316TP">
    <property type="taxonomic scope" value="Bacteria"/>
</dbReference>
<dbReference type="Pfam" id="PF02979">
    <property type="entry name" value="NHase_alpha"/>
    <property type="match status" value="1"/>
</dbReference>
<feature type="domain" description="Nitrile hydratase alpha/Thiocyanate hydrolase gamma" evidence="2">
    <location>
        <begin position="7"/>
        <end position="60"/>
    </location>
</feature>
<proteinExistence type="predicted"/>
<organism evidence="3 4">
    <name type="scientific">Thiorhodovibrio frisius</name>
    <dbReference type="NCBI Taxonomy" id="631362"/>
    <lineage>
        <taxon>Bacteria</taxon>
        <taxon>Pseudomonadati</taxon>
        <taxon>Pseudomonadota</taxon>
        <taxon>Gammaproteobacteria</taxon>
        <taxon>Chromatiales</taxon>
        <taxon>Chromatiaceae</taxon>
        <taxon>Thiorhodovibrio</taxon>
    </lineage>
</organism>
<dbReference type="HOGENOM" id="CLU_128602_2_0_6"/>
<evidence type="ECO:0000256" key="1">
    <source>
        <dbReference type="ARBA" id="ARBA00022723"/>
    </source>
</evidence>
<evidence type="ECO:0000313" key="4">
    <source>
        <dbReference type="Proteomes" id="UP000002964"/>
    </source>
</evidence>
<dbReference type="Proteomes" id="UP000002964">
    <property type="component" value="Unassembled WGS sequence"/>
</dbReference>
<evidence type="ECO:0000313" key="3">
    <source>
        <dbReference type="EMBL" id="EIC22732.1"/>
    </source>
</evidence>
<dbReference type="SUPFAM" id="SSF56209">
    <property type="entry name" value="Nitrile hydratase alpha chain"/>
    <property type="match status" value="1"/>
</dbReference>
<name>H8Z2N9_9GAMM</name>
<accession>H8Z2N9</accession>
<evidence type="ECO:0000259" key="2">
    <source>
        <dbReference type="Pfam" id="PF02979"/>
    </source>
</evidence>
<keyword evidence="1" id="KW-0479">Metal-binding</keyword>
<dbReference type="InterPro" id="IPR004232">
    <property type="entry name" value="CN_Hdrtase_a/SCN_Hdrlase_g"/>
</dbReference>
<dbReference type="STRING" id="631362.Thi970DRAFT_03013"/>
<sequence>MNDQAKQYQQLINKCWADEAFKQRLLANPAKTLKDEGGEVPEGIRIQVVENTAEVLNLVIPIRPTELSDEGLGGVSGGIVGGGMVCPTDRRPGVRG</sequence>
<dbReference type="GO" id="GO:0046914">
    <property type="term" value="F:transition metal ion binding"/>
    <property type="evidence" value="ECO:0007669"/>
    <property type="project" value="InterPro"/>
</dbReference>